<keyword evidence="1" id="KW-0813">Transport</keyword>
<reference evidence="6 7" key="1">
    <citation type="submission" date="2019-08" db="EMBL/GenBank/DDBJ databases">
        <title>Archangium and Cystobacter genomes.</title>
        <authorList>
            <person name="Chen I.-C.K."/>
            <person name="Wielgoss S."/>
        </authorList>
    </citation>
    <scope>NUCLEOTIDE SEQUENCE [LARGE SCALE GENOMIC DNA]</scope>
    <source>
        <strain evidence="6 7">Cbm 6</strain>
    </source>
</reference>
<proteinExistence type="predicted"/>
<evidence type="ECO:0000256" key="4">
    <source>
        <dbReference type="ARBA" id="ARBA00023004"/>
    </source>
</evidence>
<evidence type="ECO:0000313" key="6">
    <source>
        <dbReference type="EMBL" id="WNG46309.1"/>
    </source>
</evidence>
<dbReference type="EMBL" id="CP043494">
    <property type="protein sequence ID" value="WNG46309.1"/>
    <property type="molecule type" value="Genomic_DNA"/>
</dbReference>
<gene>
    <name evidence="6" type="ORF">F0U60_20925</name>
</gene>
<dbReference type="RefSeq" id="WP_395822555.1">
    <property type="nucleotide sequence ID" value="NZ_CP043494.1"/>
</dbReference>
<dbReference type="Pfam" id="PF13459">
    <property type="entry name" value="Fer4_15"/>
    <property type="match status" value="1"/>
</dbReference>
<keyword evidence="7" id="KW-1185">Reference proteome</keyword>
<protein>
    <submittedName>
        <fullName evidence="6">Ferredoxin</fullName>
    </submittedName>
</protein>
<dbReference type="PANTHER" id="PTHR36923">
    <property type="entry name" value="FERREDOXIN"/>
    <property type="match status" value="1"/>
</dbReference>
<evidence type="ECO:0000256" key="5">
    <source>
        <dbReference type="ARBA" id="ARBA00023014"/>
    </source>
</evidence>
<keyword evidence="2" id="KW-0479">Metal-binding</keyword>
<dbReference type="InterPro" id="IPR051269">
    <property type="entry name" value="Fe-S_cluster_ET"/>
</dbReference>
<accession>A0ABY9WT10</accession>
<dbReference type="PANTHER" id="PTHR36923:SF3">
    <property type="entry name" value="FERREDOXIN"/>
    <property type="match status" value="1"/>
</dbReference>
<dbReference type="Gene3D" id="3.30.70.20">
    <property type="match status" value="1"/>
</dbReference>
<sequence>MKIVVDWDRCEANGVCMRVAPESFLLDEKDTLHVLNEQVTPELRAKVEKAVRDCPRQALSLSQSE</sequence>
<dbReference type="SUPFAM" id="SSF54862">
    <property type="entry name" value="4Fe-4S ferredoxins"/>
    <property type="match status" value="1"/>
</dbReference>
<keyword evidence="4" id="KW-0408">Iron</keyword>
<evidence type="ECO:0000313" key="7">
    <source>
        <dbReference type="Proteomes" id="UP001611383"/>
    </source>
</evidence>
<evidence type="ECO:0000256" key="1">
    <source>
        <dbReference type="ARBA" id="ARBA00022448"/>
    </source>
</evidence>
<keyword evidence="3" id="KW-0249">Electron transport</keyword>
<name>A0ABY9WT10_9BACT</name>
<dbReference type="Proteomes" id="UP001611383">
    <property type="component" value="Chromosome"/>
</dbReference>
<evidence type="ECO:0000256" key="2">
    <source>
        <dbReference type="ARBA" id="ARBA00022723"/>
    </source>
</evidence>
<keyword evidence="5" id="KW-0411">Iron-sulfur</keyword>
<evidence type="ECO:0000256" key="3">
    <source>
        <dbReference type="ARBA" id="ARBA00022982"/>
    </source>
</evidence>
<organism evidence="6 7">
    <name type="scientific">Archangium minus</name>
    <dbReference type="NCBI Taxonomy" id="83450"/>
    <lineage>
        <taxon>Bacteria</taxon>
        <taxon>Pseudomonadati</taxon>
        <taxon>Myxococcota</taxon>
        <taxon>Myxococcia</taxon>
        <taxon>Myxococcales</taxon>
        <taxon>Cystobacterineae</taxon>
        <taxon>Archangiaceae</taxon>
        <taxon>Archangium</taxon>
    </lineage>
</organism>